<feature type="compositionally biased region" description="Low complexity" evidence="4">
    <location>
        <begin position="141"/>
        <end position="154"/>
    </location>
</feature>
<dbReference type="InterPro" id="IPR001211">
    <property type="entry name" value="PLA2"/>
</dbReference>
<sequence>MLFLETLPEDVDLWVPPSPADVGDLCQQMLCECDRAAIDCLAQSPYNWTLRGLTDSGAMVEAVEVFNRPGESQRGCSPHARHATYVVTAANDSAADRLSNSSLLSADPVQFVHDGETLNEPSSPRSSAGADYRTSVERLMPPTTTSLSPTVTQTKPKRSTTAAVRSSSLTETPLCEEEEESNTSQEEDEADAAQKRTVPFFAWSLLESVGLTDIQQPDGKECSHSFSVYSSDGRSRREMPALGEMLRCLTGRCPHEYEMYGCYCGQEGGGQPLDQLDRSEHLIIHKH</sequence>
<evidence type="ECO:0000313" key="7">
    <source>
        <dbReference type="Proteomes" id="UP001476798"/>
    </source>
</evidence>
<gene>
    <name evidence="6" type="ORF">GOODEAATRI_001129</name>
</gene>
<dbReference type="InterPro" id="IPR016090">
    <property type="entry name" value="PLA2-like_dom"/>
</dbReference>
<evidence type="ECO:0000313" key="6">
    <source>
        <dbReference type="EMBL" id="MEQ2163911.1"/>
    </source>
</evidence>
<evidence type="ECO:0000256" key="1">
    <source>
        <dbReference type="ARBA" id="ARBA00004613"/>
    </source>
</evidence>
<name>A0ABV0MXQ3_9TELE</name>
<feature type="domain" description="Phospholipase A2-like central" evidence="5">
    <location>
        <begin position="241"/>
        <end position="278"/>
    </location>
</feature>
<comment type="caution">
    <text evidence="6">The sequence shown here is derived from an EMBL/GenBank/DDBJ whole genome shotgun (WGS) entry which is preliminary data.</text>
</comment>
<dbReference type="Proteomes" id="UP001476798">
    <property type="component" value="Unassembled WGS sequence"/>
</dbReference>
<dbReference type="EMBL" id="JAHRIO010020025">
    <property type="protein sequence ID" value="MEQ2163911.1"/>
    <property type="molecule type" value="Genomic_DNA"/>
</dbReference>
<reference evidence="6 7" key="1">
    <citation type="submission" date="2021-06" db="EMBL/GenBank/DDBJ databases">
        <authorList>
            <person name="Palmer J.M."/>
        </authorList>
    </citation>
    <scope>NUCLEOTIDE SEQUENCE [LARGE SCALE GENOMIC DNA]</scope>
    <source>
        <strain evidence="6 7">GA_2019</strain>
        <tissue evidence="6">Muscle</tissue>
    </source>
</reference>
<keyword evidence="7" id="KW-1185">Reference proteome</keyword>
<dbReference type="Pfam" id="PF00068">
    <property type="entry name" value="Phospholip_A2_1"/>
    <property type="match status" value="1"/>
</dbReference>
<evidence type="ECO:0000256" key="4">
    <source>
        <dbReference type="SAM" id="MobiDB-lite"/>
    </source>
</evidence>
<dbReference type="Gene3D" id="1.20.90.10">
    <property type="entry name" value="Phospholipase A2 domain"/>
    <property type="match status" value="2"/>
</dbReference>
<organism evidence="6 7">
    <name type="scientific">Goodea atripinnis</name>
    <dbReference type="NCBI Taxonomy" id="208336"/>
    <lineage>
        <taxon>Eukaryota</taxon>
        <taxon>Metazoa</taxon>
        <taxon>Chordata</taxon>
        <taxon>Craniata</taxon>
        <taxon>Vertebrata</taxon>
        <taxon>Euteleostomi</taxon>
        <taxon>Actinopterygii</taxon>
        <taxon>Neopterygii</taxon>
        <taxon>Teleostei</taxon>
        <taxon>Neoteleostei</taxon>
        <taxon>Acanthomorphata</taxon>
        <taxon>Ovalentaria</taxon>
        <taxon>Atherinomorphae</taxon>
        <taxon>Cyprinodontiformes</taxon>
        <taxon>Goodeidae</taxon>
        <taxon>Goodea</taxon>
    </lineage>
</organism>
<keyword evidence="3" id="KW-1015">Disulfide bond</keyword>
<keyword evidence="2" id="KW-0964">Secreted</keyword>
<protein>
    <recommendedName>
        <fullName evidence="5">Phospholipase A2-like central domain-containing protein</fullName>
    </recommendedName>
</protein>
<dbReference type="InterPro" id="IPR033112">
    <property type="entry name" value="PLA2_Asp_AS"/>
</dbReference>
<comment type="subcellular location">
    <subcellularLocation>
        <location evidence="1">Secreted</location>
    </subcellularLocation>
</comment>
<feature type="compositionally biased region" description="Acidic residues" evidence="4">
    <location>
        <begin position="174"/>
        <end position="191"/>
    </location>
</feature>
<proteinExistence type="predicted"/>
<accession>A0ABV0MXQ3</accession>
<dbReference type="SUPFAM" id="SSF48619">
    <property type="entry name" value="Phospholipase A2, PLA2"/>
    <property type="match status" value="2"/>
</dbReference>
<dbReference type="InterPro" id="IPR036444">
    <property type="entry name" value="PLipase_A2_dom_sf"/>
</dbReference>
<dbReference type="PANTHER" id="PTHR11716">
    <property type="entry name" value="PHOSPHOLIPASE A2 FAMILY MEMBER"/>
    <property type="match status" value="1"/>
</dbReference>
<dbReference type="PANTHER" id="PTHR11716:SF1">
    <property type="entry name" value="OTOCONIN-90"/>
    <property type="match status" value="1"/>
</dbReference>
<dbReference type="PROSITE" id="PS00119">
    <property type="entry name" value="PA2_ASP"/>
    <property type="match status" value="1"/>
</dbReference>
<feature type="region of interest" description="Disordered" evidence="4">
    <location>
        <begin position="114"/>
        <end position="193"/>
    </location>
</feature>
<evidence type="ECO:0000256" key="3">
    <source>
        <dbReference type="ARBA" id="ARBA00023157"/>
    </source>
</evidence>
<evidence type="ECO:0000256" key="2">
    <source>
        <dbReference type="ARBA" id="ARBA00022525"/>
    </source>
</evidence>
<evidence type="ECO:0000259" key="5">
    <source>
        <dbReference type="Pfam" id="PF00068"/>
    </source>
</evidence>